<reference evidence="5" key="1">
    <citation type="submission" date="2021-02" db="EMBL/GenBank/DDBJ databases">
        <authorList>
            <person name="Nowell W R."/>
        </authorList>
    </citation>
    <scope>NUCLEOTIDE SEQUENCE</scope>
</reference>
<evidence type="ECO:0000256" key="2">
    <source>
        <dbReference type="ARBA" id="ARBA00022801"/>
    </source>
</evidence>
<dbReference type="Proteomes" id="UP000663828">
    <property type="component" value="Unassembled WGS sequence"/>
</dbReference>
<evidence type="ECO:0000259" key="4">
    <source>
        <dbReference type="PROSITE" id="PS50240"/>
    </source>
</evidence>
<organism evidence="5 6">
    <name type="scientific">Adineta ricciae</name>
    <name type="common">Rotifer</name>
    <dbReference type="NCBI Taxonomy" id="249248"/>
    <lineage>
        <taxon>Eukaryota</taxon>
        <taxon>Metazoa</taxon>
        <taxon>Spiralia</taxon>
        <taxon>Gnathifera</taxon>
        <taxon>Rotifera</taxon>
        <taxon>Eurotatoria</taxon>
        <taxon>Bdelloidea</taxon>
        <taxon>Adinetida</taxon>
        <taxon>Adinetidae</taxon>
        <taxon>Adineta</taxon>
    </lineage>
</organism>
<dbReference type="GO" id="GO:0006508">
    <property type="term" value="P:proteolysis"/>
    <property type="evidence" value="ECO:0007669"/>
    <property type="project" value="UniProtKB-KW"/>
</dbReference>
<keyword evidence="2" id="KW-0378">Hydrolase</keyword>
<dbReference type="GO" id="GO:0005615">
    <property type="term" value="C:extracellular space"/>
    <property type="evidence" value="ECO:0007669"/>
    <property type="project" value="TreeGrafter"/>
</dbReference>
<name>A0A816C464_ADIRI</name>
<dbReference type="PROSITE" id="PS50240">
    <property type="entry name" value="TRYPSIN_DOM"/>
    <property type="match status" value="1"/>
</dbReference>
<proteinExistence type="predicted"/>
<dbReference type="AlphaFoldDB" id="A0A816C464"/>
<dbReference type="InterPro" id="IPR043504">
    <property type="entry name" value="Peptidase_S1_PA_chymotrypsin"/>
</dbReference>
<dbReference type="PANTHER" id="PTHR24264">
    <property type="entry name" value="TRYPSIN-RELATED"/>
    <property type="match status" value="1"/>
</dbReference>
<evidence type="ECO:0000313" key="5">
    <source>
        <dbReference type="EMBL" id="CAF1615602.1"/>
    </source>
</evidence>
<evidence type="ECO:0000256" key="1">
    <source>
        <dbReference type="ARBA" id="ARBA00022670"/>
    </source>
</evidence>
<keyword evidence="3" id="KW-0720">Serine protease</keyword>
<evidence type="ECO:0000256" key="3">
    <source>
        <dbReference type="ARBA" id="ARBA00022825"/>
    </source>
</evidence>
<protein>
    <recommendedName>
        <fullName evidence="4">Peptidase S1 domain-containing protein</fullName>
    </recommendedName>
</protein>
<dbReference type="InterPro" id="IPR050127">
    <property type="entry name" value="Serine_Proteases_S1"/>
</dbReference>
<keyword evidence="1" id="KW-0645">Protease</keyword>
<comment type="caution">
    <text evidence="5">The sequence shown here is derived from an EMBL/GenBank/DDBJ whole genome shotgun (WGS) entry which is preliminary data.</text>
</comment>
<accession>A0A816C464</accession>
<dbReference type="SUPFAM" id="SSF50494">
    <property type="entry name" value="Trypsin-like serine proteases"/>
    <property type="match status" value="1"/>
</dbReference>
<dbReference type="GO" id="GO:0004252">
    <property type="term" value="F:serine-type endopeptidase activity"/>
    <property type="evidence" value="ECO:0007669"/>
    <property type="project" value="InterPro"/>
</dbReference>
<dbReference type="InterPro" id="IPR001254">
    <property type="entry name" value="Trypsin_dom"/>
</dbReference>
<gene>
    <name evidence="5" type="ORF">XAT740_LOCUS49512</name>
</gene>
<dbReference type="Pfam" id="PF00089">
    <property type="entry name" value="Trypsin"/>
    <property type="match status" value="1"/>
</dbReference>
<sequence>MATLRYPKLFPPDRADTIALGWVRISKGSRDRGSTVLLQVDLSVQSPYIQSSDCADQIYDPEKQFYAGVTESGTDTCQGGGGGLLMLTYNQTWQIVRITSYGEGCARAHKSGVYTRVSVYRDWINQTISRDTDDDDEDETQLFNMENNIDMSNNLEIW</sequence>
<keyword evidence="6" id="KW-1185">Reference proteome</keyword>
<feature type="domain" description="Peptidase S1" evidence="4">
    <location>
        <begin position="1"/>
        <end position="129"/>
    </location>
</feature>
<evidence type="ECO:0000313" key="6">
    <source>
        <dbReference type="Proteomes" id="UP000663828"/>
    </source>
</evidence>
<dbReference type="InterPro" id="IPR009003">
    <property type="entry name" value="Peptidase_S1_PA"/>
</dbReference>
<dbReference type="PANTHER" id="PTHR24264:SF54">
    <property type="entry name" value="PEPTIDASE S1 DOMAIN-CONTAINING PROTEIN"/>
    <property type="match status" value="1"/>
</dbReference>
<dbReference type="EMBL" id="CAJNOR010007352">
    <property type="protein sequence ID" value="CAF1615602.1"/>
    <property type="molecule type" value="Genomic_DNA"/>
</dbReference>
<dbReference type="Gene3D" id="2.40.10.10">
    <property type="entry name" value="Trypsin-like serine proteases"/>
    <property type="match status" value="1"/>
</dbReference>